<feature type="non-terminal residue" evidence="4">
    <location>
        <position position="1"/>
    </location>
</feature>
<organism evidence="4">
    <name type="scientific">marine sediment metagenome</name>
    <dbReference type="NCBI Taxonomy" id="412755"/>
    <lineage>
        <taxon>unclassified sequences</taxon>
        <taxon>metagenomes</taxon>
        <taxon>ecological metagenomes</taxon>
    </lineage>
</organism>
<dbReference type="GO" id="GO:0016627">
    <property type="term" value="F:oxidoreductase activity, acting on the CH-CH group of donors"/>
    <property type="evidence" value="ECO:0007669"/>
    <property type="project" value="InterPro"/>
</dbReference>
<dbReference type="SUPFAM" id="SSF56645">
    <property type="entry name" value="Acyl-CoA dehydrogenase NM domain-like"/>
    <property type="match status" value="1"/>
</dbReference>
<proteinExistence type="predicted"/>
<dbReference type="EMBL" id="BARW01032383">
    <property type="protein sequence ID" value="GAJ12642.1"/>
    <property type="molecule type" value="Genomic_DNA"/>
</dbReference>
<dbReference type="InterPro" id="IPR006091">
    <property type="entry name" value="Acyl-CoA_Oxase/DH_mid-dom"/>
</dbReference>
<keyword evidence="1" id="KW-0560">Oxidoreductase</keyword>
<dbReference type="GO" id="GO:0050660">
    <property type="term" value="F:flavin adenine dinucleotide binding"/>
    <property type="evidence" value="ECO:0007669"/>
    <property type="project" value="InterPro"/>
</dbReference>
<evidence type="ECO:0000259" key="3">
    <source>
        <dbReference type="Pfam" id="PF02771"/>
    </source>
</evidence>
<feature type="non-terminal residue" evidence="4">
    <location>
        <position position="241"/>
    </location>
</feature>
<dbReference type="PANTHER" id="PTHR43292:SF4">
    <property type="entry name" value="ACYL-COA DEHYDROGENASE FADE34"/>
    <property type="match status" value="1"/>
</dbReference>
<dbReference type="GO" id="GO:0005886">
    <property type="term" value="C:plasma membrane"/>
    <property type="evidence" value="ECO:0007669"/>
    <property type="project" value="TreeGrafter"/>
</dbReference>
<dbReference type="InterPro" id="IPR009100">
    <property type="entry name" value="AcylCoA_DH/oxidase_NM_dom_sf"/>
</dbReference>
<sequence length="241" mass="25509">EKYGGGDGSFLDLTVLLEEMGRALLPSPFFSTVVLCGLTILDIGNESQKQQFLTPIANGDMILTLALAESGGRYDAADIAVEAAKNDGEYAVSGTKLFVPDAHVADWILCAARTKKEPDPARGVTLFLIERGSQGMACSVLPSLSKEKQCEVVFNGVGVSSENVLGAVDQGWSATKKTLQRAAVAKSAEMVGGAEQVLEMTVSYAKEGMMSGIIGYGVYVPKYRLKQQDAAIPWGGFGMGE</sequence>
<name>X1V8G9_9ZZZZ</name>
<accession>X1V8G9</accession>
<comment type="caution">
    <text evidence="4">The sequence shown here is derived from an EMBL/GenBank/DDBJ whole genome shotgun (WGS) entry which is preliminary data.</text>
</comment>
<dbReference type="Gene3D" id="2.40.110.10">
    <property type="entry name" value="Butyryl-CoA Dehydrogenase, subunit A, domain 2"/>
    <property type="match status" value="1"/>
</dbReference>
<dbReference type="Pfam" id="PF02771">
    <property type="entry name" value="Acyl-CoA_dh_N"/>
    <property type="match status" value="1"/>
</dbReference>
<dbReference type="AlphaFoldDB" id="X1V8G9"/>
<feature type="domain" description="Acyl-CoA dehydrogenase/oxidase N-terminal" evidence="3">
    <location>
        <begin position="1"/>
        <end position="60"/>
    </location>
</feature>
<evidence type="ECO:0000259" key="2">
    <source>
        <dbReference type="Pfam" id="PF02770"/>
    </source>
</evidence>
<dbReference type="Gene3D" id="1.10.540.10">
    <property type="entry name" value="Acyl-CoA dehydrogenase/oxidase, N-terminal domain"/>
    <property type="match status" value="1"/>
</dbReference>
<feature type="domain" description="Acyl-CoA oxidase/dehydrogenase middle" evidence="2">
    <location>
        <begin position="65"/>
        <end position="157"/>
    </location>
</feature>
<gene>
    <name evidence="4" type="ORF">S12H4_51268</name>
</gene>
<dbReference type="CDD" id="cd00567">
    <property type="entry name" value="ACAD"/>
    <property type="match status" value="1"/>
</dbReference>
<evidence type="ECO:0000256" key="1">
    <source>
        <dbReference type="ARBA" id="ARBA00023002"/>
    </source>
</evidence>
<dbReference type="InterPro" id="IPR013786">
    <property type="entry name" value="AcylCoA_DH/ox_N"/>
</dbReference>
<dbReference type="InterPro" id="IPR046373">
    <property type="entry name" value="Acyl-CoA_Oxase/DH_mid-dom_sf"/>
</dbReference>
<dbReference type="Pfam" id="PF02770">
    <property type="entry name" value="Acyl-CoA_dh_M"/>
    <property type="match status" value="1"/>
</dbReference>
<dbReference type="InterPro" id="IPR052161">
    <property type="entry name" value="Mycobact_Acyl-CoA_DH"/>
</dbReference>
<evidence type="ECO:0008006" key="5">
    <source>
        <dbReference type="Google" id="ProtNLM"/>
    </source>
</evidence>
<protein>
    <recommendedName>
        <fullName evidence="5">Acyl-CoA dehydrogenase</fullName>
    </recommendedName>
</protein>
<dbReference type="InterPro" id="IPR037069">
    <property type="entry name" value="AcylCoA_DH/ox_N_sf"/>
</dbReference>
<dbReference type="PANTHER" id="PTHR43292">
    <property type="entry name" value="ACYL-COA DEHYDROGENASE"/>
    <property type="match status" value="1"/>
</dbReference>
<evidence type="ECO:0000313" key="4">
    <source>
        <dbReference type="EMBL" id="GAJ12642.1"/>
    </source>
</evidence>
<reference evidence="4" key="1">
    <citation type="journal article" date="2014" name="Front. Microbiol.">
        <title>High frequency of phylogenetically diverse reductive dehalogenase-homologous genes in deep subseafloor sedimentary metagenomes.</title>
        <authorList>
            <person name="Kawai M."/>
            <person name="Futagami T."/>
            <person name="Toyoda A."/>
            <person name="Takaki Y."/>
            <person name="Nishi S."/>
            <person name="Hori S."/>
            <person name="Arai W."/>
            <person name="Tsubouchi T."/>
            <person name="Morono Y."/>
            <person name="Uchiyama I."/>
            <person name="Ito T."/>
            <person name="Fujiyama A."/>
            <person name="Inagaki F."/>
            <person name="Takami H."/>
        </authorList>
    </citation>
    <scope>NUCLEOTIDE SEQUENCE</scope>
    <source>
        <strain evidence="4">Expedition CK06-06</strain>
    </source>
</reference>